<dbReference type="InterPro" id="IPR027417">
    <property type="entry name" value="P-loop_NTPase"/>
</dbReference>
<dbReference type="InterPro" id="IPR048422">
    <property type="entry name" value="NOA1/YqeH-like_C"/>
</dbReference>
<feature type="domain" description="G" evidence="1">
    <location>
        <begin position="427"/>
        <end position="477"/>
    </location>
</feature>
<evidence type="ECO:0000313" key="4">
    <source>
        <dbReference type="Proteomes" id="UP001458880"/>
    </source>
</evidence>
<sequence>MFYTFCKNCVKKRYLFNFLQTRSFNRTCNKPNLHQNTLKSEITPEESKIASIIKKYEDKLLYSSYIEAHTLRLGYTRNVAITQKRERSEEKDVLEKQALEPLPLSLKYLYTDENNVVAPSKEDKIALEESEAVHSHFPFEVKETNKIALEESEAVHSHFPFEVKETNTIDLTIQTNETIINDSESRDLIDLEIKQRLQHLNAKNWMEDYENYDERKNEEINYENYDERKNEEISNLEINYGTPDPKSRISNIPCGGCGALLHCKDTSIPGYIPSEIYKNHARTGGASLATIICQRCYFLKNFNLALQVQVSSHEYPQVLRTIRERKKALVILIVDLLDFPCSIWPGAADLLGAGRPIFLVGNKVDLLPQDGKGFLQRVTEQLRNSAKESGFATTDIAHVGLISAITGFGVEDLITKLHSFWKSQGDVFLVGCTNVGKSSLFNALLQSDYCKSQATDLIQRATVSPWPGTTLNLLKFPILRMSGHRAYLRSQRLLQSSRLESKEKELRKAQLRKTKNPKYATLIGHIGQTFSSKEPLKEGGDIFSVRGSANRAGKVNFGINENDEEYAMSKWCCDTPGVVQPEQLLHLLTAEELLLTLTKKLLRPRTFCLHPGSSIFIGGLSRLDFLEGKSFARFTVFSSSSLPITICQTDIADELYREFLGSKFFAVPTGNSDRLKFWPGLKTSKDFTVTGVDKNYACADVVLSSSGWISIAGAAGLRYHIKTWVPQNCGIYLRDSLLPNAVSLRGKRIRDSPAYRTNKFYIQN</sequence>
<name>A0AAW1ID80_POPJA</name>
<dbReference type="Proteomes" id="UP001458880">
    <property type="component" value="Unassembled WGS sequence"/>
</dbReference>
<proteinExistence type="predicted"/>
<protein>
    <submittedName>
        <fullName evidence="3">50S ribosome-binding GTPase</fullName>
    </submittedName>
</protein>
<gene>
    <name evidence="3" type="ORF">QE152_g36147</name>
</gene>
<keyword evidence="4" id="KW-1185">Reference proteome</keyword>
<accession>A0AAW1ID80</accession>
<dbReference type="PANTHER" id="PTHR46406:SF1">
    <property type="entry name" value="NITRIC OXIDE-ASSOCIATED PROTEIN 1"/>
    <property type="match status" value="1"/>
</dbReference>
<dbReference type="AlphaFoldDB" id="A0AAW1ID80"/>
<reference evidence="3 4" key="1">
    <citation type="journal article" date="2024" name="BMC Genomics">
        <title>De novo assembly and annotation of Popillia japonica's genome with initial clues to its potential as an invasive pest.</title>
        <authorList>
            <person name="Cucini C."/>
            <person name="Boschi S."/>
            <person name="Funari R."/>
            <person name="Cardaioli E."/>
            <person name="Iannotti N."/>
            <person name="Marturano G."/>
            <person name="Paoli F."/>
            <person name="Bruttini M."/>
            <person name="Carapelli A."/>
            <person name="Frati F."/>
            <person name="Nardi F."/>
        </authorList>
    </citation>
    <scope>NUCLEOTIDE SEQUENCE [LARGE SCALE GENOMIC DNA]</scope>
    <source>
        <strain evidence="3">DMR45628</strain>
    </source>
</reference>
<dbReference type="Gene3D" id="3.40.50.300">
    <property type="entry name" value="P-loop containing nucleotide triphosphate hydrolases"/>
    <property type="match status" value="1"/>
</dbReference>
<dbReference type="CDD" id="cd01855">
    <property type="entry name" value="YqeH"/>
    <property type="match status" value="1"/>
</dbReference>
<dbReference type="InterPro" id="IPR052807">
    <property type="entry name" value="Mito_transl_resp_regulator"/>
</dbReference>
<dbReference type="PANTHER" id="PTHR46406">
    <property type="entry name" value="NITRIC OXIDE-ASSOCIATED PROTEIN 1"/>
    <property type="match status" value="1"/>
</dbReference>
<dbReference type="Pfam" id="PF01926">
    <property type="entry name" value="MMR_HSR1"/>
    <property type="match status" value="1"/>
</dbReference>
<evidence type="ECO:0000259" key="1">
    <source>
        <dbReference type="Pfam" id="PF01926"/>
    </source>
</evidence>
<dbReference type="EMBL" id="JASPKY010000632">
    <property type="protein sequence ID" value="KAK9687593.1"/>
    <property type="molecule type" value="Genomic_DNA"/>
</dbReference>
<evidence type="ECO:0000313" key="3">
    <source>
        <dbReference type="EMBL" id="KAK9687593.1"/>
    </source>
</evidence>
<dbReference type="InterPro" id="IPR006073">
    <property type="entry name" value="GTP-bd"/>
</dbReference>
<dbReference type="GO" id="GO:0005525">
    <property type="term" value="F:GTP binding"/>
    <property type="evidence" value="ECO:0007669"/>
    <property type="project" value="InterPro"/>
</dbReference>
<evidence type="ECO:0000259" key="2">
    <source>
        <dbReference type="Pfam" id="PF21516"/>
    </source>
</evidence>
<comment type="caution">
    <text evidence="3">The sequence shown here is derived from an EMBL/GenBank/DDBJ whole genome shotgun (WGS) entry which is preliminary data.</text>
</comment>
<dbReference type="SUPFAM" id="SSF52540">
    <property type="entry name" value="P-loop containing nucleoside triphosphate hydrolases"/>
    <property type="match status" value="1"/>
</dbReference>
<organism evidence="3 4">
    <name type="scientific">Popillia japonica</name>
    <name type="common">Japanese beetle</name>
    <dbReference type="NCBI Taxonomy" id="7064"/>
    <lineage>
        <taxon>Eukaryota</taxon>
        <taxon>Metazoa</taxon>
        <taxon>Ecdysozoa</taxon>
        <taxon>Arthropoda</taxon>
        <taxon>Hexapoda</taxon>
        <taxon>Insecta</taxon>
        <taxon>Pterygota</taxon>
        <taxon>Neoptera</taxon>
        <taxon>Endopterygota</taxon>
        <taxon>Coleoptera</taxon>
        <taxon>Polyphaga</taxon>
        <taxon>Scarabaeiformia</taxon>
        <taxon>Scarabaeidae</taxon>
        <taxon>Rutelinae</taxon>
        <taxon>Popillia</taxon>
    </lineage>
</organism>
<dbReference type="Pfam" id="PF21516">
    <property type="entry name" value="YqeH-like_C"/>
    <property type="match status" value="1"/>
</dbReference>
<feature type="domain" description="NOA1/YqeH-like C-terminal" evidence="2">
    <location>
        <begin position="634"/>
        <end position="737"/>
    </location>
</feature>